<comment type="caution">
    <text evidence="2">The sequence shown here is derived from an EMBL/GenBank/DDBJ whole genome shotgun (WGS) entry which is preliminary data.</text>
</comment>
<gene>
    <name evidence="2" type="ORF">K437DRAFT_259589</name>
</gene>
<sequence>MCAHGISLLISTRDIVGERLSEDFLGAAEALDSLLQRFNGIAPPSGCRTQTLVQRLLDPLALTTFEEIYLDLLKPSVLPHIGTALRRTRSSQWQMQLSQPPLKLHEPSSCTPDSRVRTV</sequence>
<name>A0A066VCC4_TILAU</name>
<dbReference type="InParanoid" id="A0A066VCC4"/>
<protein>
    <submittedName>
        <fullName evidence="2">Uncharacterized protein</fullName>
    </submittedName>
</protein>
<evidence type="ECO:0000313" key="3">
    <source>
        <dbReference type="Proteomes" id="UP000027361"/>
    </source>
</evidence>
<reference evidence="2 3" key="1">
    <citation type="submission" date="2014-05" db="EMBL/GenBank/DDBJ databases">
        <title>Draft genome sequence of a rare smut relative, Tilletiaria anomala UBC 951.</title>
        <authorList>
            <consortium name="DOE Joint Genome Institute"/>
            <person name="Toome M."/>
            <person name="Kuo A."/>
            <person name="Henrissat B."/>
            <person name="Lipzen A."/>
            <person name="Tritt A."/>
            <person name="Yoshinaga Y."/>
            <person name="Zane M."/>
            <person name="Barry K."/>
            <person name="Grigoriev I.V."/>
            <person name="Spatafora J.W."/>
            <person name="Aimea M.C."/>
        </authorList>
    </citation>
    <scope>NUCLEOTIDE SEQUENCE [LARGE SCALE GENOMIC DNA]</scope>
    <source>
        <strain evidence="2 3">UBC 951</strain>
    </source>
</reference>
<evidence type="ECO:0000256" key="1">
    <source>
        <dbReference type="SAM" id="MobiDB-lite"/>
    </source>
</evidence>
<proteinExistence type="predicted"/>
<dbReference type="HOGENOM" id="CLU_2063106_0_0_1"/>
<dbReference type="RefSeq" id="XP_013240541.1">
    <property type="nucleotide sequence ID" value="XM_013385087.1"/>
</dbReference>
<dbReference type="Proteomes" id="UP000027361">
    <property type="component" value="Unassembled WGS sequence"/>
</dbReference>
<dbReference type="AlphaFoldDB" id="A0A066VCC4"/>
<accession>A0A066VCC4</accession>
<organism evidence="2 3">
    <name type="scientific">Tilletiaria anomala (strain ATCC 24038 / CBS 436.72 / UBC 951)</name>
    <dbReference type="NCBI Taxonomy" id="1037660"/>
    <lineage>
        <taxon>Eukaryota</taxon>
        <taxon>Fungi</taxon>
        <taxon>Dikarya</taxon>
        <taxon>Basidiomycota</taxon>
        <taxon>Ustilaginomycotina</taxon>
        <taxon>Exobasidiomycetes</taxon>
        <taxon>Georgefischeriales</taxon>
        <taxon>Tilletiariaceae</taxon>
        <taxon>Tilletiaria</taxon>
    </lineage>
</organism>
<dbReference type="GeneID" id="25265320"/>
<feature type="region of interest" description="Disordered" evidence="1">
    <location>
        <begin position="96"/>
        <end position="119"/>
    </location>
</feature>
<keyword evidence="3" id="KW-1185">Reference proteome</keyword>
<evidence type="ECO:0000313" key="2">
    <source>
        <dbReference type="EMBL" id="KDN37938.1"/>
    </source>
</evidence>
<dbReference type="EMBL" id="JMSN01000127">
    <property type="protein sequence ID" value="KDN37938.1"/>
    <property type="molecule type" value="Genomic_DNA"/>
</dbReference>